<proteinExistence type="predicted"/>
<protein>
    <recommendedName>
        <fullName evidence="4">O-antigen ligase domain-containing protein</fullName>
    </recommendedName>
</protein>
<organism evidence="2 3">
    <name type="scientific">Ancylobacter radicis</name>
    <dbReference type="NCBI Taxonomy" id="2836179"/>
    <lineage>
        <taxon>Bacteria</taxon>
        <taxon>Pseudomonadati</taxon>
        <taxon>Pseudomonadota</taxon>
        <taxon>Alphaproteobacteria</taxon>
        <taxon>Hyphomicrobiales</taxon>
        <taxon>Xanthobacteraceae</taxon>
        <taxon>Ancylobacter</taxon>
    </lineage>
</organism>
<feature type="transmembrane region" description="Helical" evidence="1">
    <location>
        <begin position="344"/>
        <end position="368"/>
    </location>
</feature>
<feature type="transmembrane region" description="Helical" evidence="1">
    <location>
        <begin position="388"/>
        <end position="418"/>
    </location>
</feature>
<feature type="transmembrane region" description="Helical" evidence="1">
    <location>
        <begin position="189"/>
        <end position="206"/>
    </location>
</feature>
<feature type="transmembrane region" description="Helical" evidence="1">
    <location>
        <begin position="238"/>
        <end position="254"/>
    </location>
</feature>
<feature type="transmembrane region" description="Helical" evidence="1">
    <location>
        <begin position="64"/>
        <end position="80"/>
    </location>
</feature>
<feature type="transmembrane region" description="Helical" evidence="1">
    <location>
        <begin position="87"/>
        <end position="109"/>
    </location>
</feature>
<name>A0ABS5R219_9HYPH</name>
<evidence type="ECO:0000313" key="2">
    <source>
        <dbReference type="EMBL" id="MBS9475705.1"/>
    </source>
</evidence>
<dbReference type="EMBL" id="JAHCQH010000004">
    <property type="protein sequence ID" value="MBS9475705.1"/>
    <property type="molecule type" value="Genomic_DNA"/>
</dbReference>
<keyword evidence="1" id="KW-0472">Membrane</keyword>
<gene>
    <name evidence="2" type="ORF">KIP89_01095</name>
</gene>
<evidence type="ECO:0000256" key="1">
    <source>
        <dbReference type="SAM" id="Phobius"/>
    </source>
</evidence>
<feature type="transmembrane region" description="Helical" evidence="1">
    <location>
        <begin position="32"/>
        <end position="52"/>
    </location>
</feature>
<feature type="transmembrane region" description="Helical" evidence="1">
    <location>
        <begin position="259"/>
        <end position="278"/>
    </location>
</feature>
<keyword evidence="1" id="KW-0812">Transmembrane</keyword>
<evidence type="ECO:0008006" key="4">
    <source>
        <dbReference type="Google" id="ProtNLM"/>
    </source>
</evidence>
<sequence>MGGKARRQAVVTLPRAFMPDPLPLSDERFSGLVTTTVLVGTLPLFAQTFHYLHELTVPYLLSKAWPLACLPLALYAVVWLELPAKRFYLVFLAYALGVTPFVSMVQLGNGLIDALITTVKVWPVTYYFALSALLVWLAPSYGRVRAVLLGLGATTFALMVVLWVAAPVSWYVNDPMLGKLFMIEVERGYRIYMPMFFGALLLFYLTRRFVQEPKLLPPLLILAGFVAMLMIYKQRTAIGGMLLICLYGAVTSLAPRRRLLIVGLFLAVVPLGVGAMMVQNADNLLQSLGGSLTVRQTSLALAANFLGDDPWRWLFGVGATTRFGAITLADIFGNDQFYIADLGWFGVVFEYGLIGALLLAGLYGWGVIVVLKAARGSDDALVLALSDYILYMLVTSAVYSLVFTPGELGVVMALAIYLSRVRGRPPSTVPLAHHISFGARRRPNGD</sequence>
<feature type="transmembrane region" description="Helical" evidence="1">
    <location>
        <begin position="146"/>
        <end position="169"/>
    </location>
</feature>
<feature type="transmembrane region" description="Helical" evidence="1">
    <location>
        <begin position="121"/>
        <end position="139"/>
    </location>
</feature>
<reference evidence="2" key="1">
    <citation type="submission" date="2021-05" db="EMBL/GenBank/DDBJ databases">
        <authorList>
            <person name="Sun Q."/>
            <person name="Inoue M."/>
        </authorList>
    </citation>
    <scope>NUCLEOTIDE SEQUENCE</scope>
    <source>
        <strain evidence="2">VKM B-3255</strain>
    </source>
</reference>
<keyword evidence="1" id="KW-1133">Transmembrane helix</keyword>
<keyword evidence="3" id="KW-1185">Reference proteome</keyword>
<dbReference type="Proteomes" id="UP001166585">
    <property type="component" value="Unassembled WGS sequence"/>
</dbReference>
<accession>A0ABS5R219</accession>
<comment type="caution">
    <text evidence="2">The sequence shown here is derived from an EMBL/GenBank/DDBJ whole genome shotgun (WGS) entry which is preliminary data.</text>
</comment>
<feature type="transmembrane region" description="Helical" evidence="1">
    <location>
        <begin position="215"/>
        <end position="232"/>
    </location>
</feature>
<evidence type="ECO:0000313" key="3">
    <source>
        <dbReference type="Proteomes" id="UP001166585"/>
    </source>
</evidence>